<evidence type="ECO:0000256" key="3">
    <source>
        <dbReference type="ARBA" id="ARBA00022989"/>
    </source>
</evidence>
<dbReference type="RefSeq" id="XP_027608767.1">
    <property type="nucleotide sequence ID" value="XM_027752966.1"/>
</dbReference>
<keyword evidence="7" id="KW-1185">Reference proteome</keyword>
<keyword evidence="3 5" id="KW-1133">Transmembrane helix</keyword>
<dbReference type="Proteomes" id="UP000287166">
    <property type="component" value="Unassembled WGS sequence"/>
</dbReference>
<dbReference type="Pfam" id="PF04241">
    <property type="entry name" value="DUF423"/>
    <property type="match status" value="1"/>
</dbReference>
<dbReference type="InParanoid" id="A0A401G6S2"/>
<organism evidence="6 7">
    <name type="scientific">Sparassis crispa</name>
    <dbReference type="NCBI Taxonomy" id="139825"/>
    <lineage>
        <taxon>Eukaryota</taxon>
        <taxon>Fungi</taxon>
        <taxon>Dikarya</taxon>
        <taxon>Basidiomycota</taxon>
        <taxon>Agaricomycotina</taxon>
        <taxon>Agaricomycetes</taxon>
        <taxon>Polyporales</taxon>
        <taxon>Sparassidaceae</taxon>
        <taxon>Sparassis</taxon>
    </lineage>
</organism>
<dbReference type="PANTHER" id="PTHR43461:SF1">
    <property type="entry name" value="TRANSMEMBRANE PROTEIN 256"/>
    <property type="match status" value="1"/>
</dbReference>
<protein>
    <submittedName>
        <fullName evidence="6">UPF0382 membrane protein</fullName>
    </submittedName>
</protein>
<feature type="transmembrane region" description="Helical" evidence="5">
    <location>
        <begin position="117"/>
        <end position="136"/>
    </location>
</feature>
<feature type="transmembrane region" description="Helical" evidence="5">
    <location>
        <begin position="58"/>
        <end position="77"/>
    </location>
</feature>
<evidence type="ECO:0000256" key="1">
    <source>
        <dbReference type="ARBA" id="ARBA00004141"/>
    </source>
</evidence>
<reference evidence="6 7" key="1">
    <citation type="journal article" date="2018" name="Sci. Rep.">
        <title>Genome sequence of the cauliflower mushroom Sparassis crispa (Hanabiratake) and its association with beneficial usage.</title>
        <authorList>
            <person name="Kiyama R."/>
            <person name="Furutani Y."/>
            <person name="Kawaguchi K."/>
            <person name="Nakanishi T."/>
        </authorList>
    </citation>
    <scope>NUCLEOTIDE SEQUENCE [LARGE SCALE GENOMIC DNA]</scope>
</reference>
<dbReference type="AlphaFoldDB" id="A0A401G6S2"/>
<proteinExistence type="predicted"/>
<evidence type="ECO:0000313" key="6">
    <source>
        <dbReference type="EMBL" id="GBE77854.1"/>
    </source>
</evidence>
<dbReference type="OrthoDB" id="269173at2759"/>
<gene>
    <name evidence="6" type="ORF">SCP_0107360</name>
</gene>
<comment type="subcellular location">
    <subcellularLocation>
        <location evidence="1">Membrane</location>
        <topology evidence="1">Multi-pass membrane protein</topology>
    </subcellularLocation>
</comment>
<feature type="transmembrane region" description="Helical" evidence="5">
    <location>
        <begin position="24"/>
        <end position="46"/>
    </location>
</feature>
<dbReference type="FunCoup" id="A0A401G6S2">
    <property type="interactions" value="54"/>
</dbReference>
<keyword evidence="2 5" id="KW-0812">Transmembrane</keyword>
<evidence type="ECO:0000256" key="5">
    <source>
        <dbReference type="SAM" id="Phobius"/>
    </source>
</evidence>
<dbReference type="InterPro" id="IPR006696">
    <property type="entry name" value="DUF423"/>
</dbReference>
<sequence>MSQPISSSTPLLHRVASTIPGPGLLWKSGAILVAIGMATGAFGAHGLKKRSGITVDQVNAWATASHYAVYNGLGLLLLSLHPRFAVHRFAGPAIAVGGVIFSGSIMALILARDKLRWLGPITPIGGSIMIAGYVALAL</sequence>
<keyword evidence="4 5" id="KW-0472">Membrane</keyword>
<accession>A0A401G6S2</accession>
<dbReference type="GO" id="GO:0016020">
    <property type="term" value="C:membrane"/>
    <property type="evidence" value="ECO:0007669"/>
    <property type="project" value="UniProtKB-SubCell"/>
</dbReference>
<dbReference type="GeneID" id="38774771"/>
<feature type="transmembrane region" description="Helical" evidence="5">
    <location>
        <begin position="89"/>
        <end position="110"/>
    </location>
</feature>
<dbReference type="EMBL" id="BFAD01000001">
    <property type="protein sequence ID" value="GBE77854.1"/>
    <property type="molecule type" value="Genomic_DNA"/>
</dbReference>
<evidence type="ECO:0000256" key="4">
    <source>
        <dbReference type="ARBA" id="ARBA00023136"/>
    </source>
</evidence>
<dbReference type="PANTHER" id="PTHR43461">
    <property type="entry name" value="TRANSMEMBRANE PROTEIN 256"/>
    <property type="match status" value="1"/>
</dbReference>
<evidence type="ECO:0000313" key="7">
    <source>
        <dbReference type="Proteomes" id="UP000287166"/>
    </source>
</evidence>
<evidence type="ECO:0000256" key="2">
    <source>
        <dbReference type="ARBA" id="ARBA00022692"/>
    </source>
</evidence>
<comment type="caution">
    <text evidence="6">The sequence shown here is derived from an EMBL/GenBank/DDBJ whole genome shotgun (WGS) entry which is preliminary data.</text>
</comment>
<name>A0A401G6S2_9APHY</name>